<organism evidence="1 2">
    <name type="scientific">Russula earlei</name>
    <dbReference type="NCBI Taxonomy" id="71964"/>
    <lineage>
        <taxon>Eukaryota</taxon>
        <taxon>Fungi</taxon>
        <taxon>Dikarya</taxon>
        <taxon>Basidiomycota</taxon>
        <taxon>Agaricomycotina</taxon>
        <taxon>Agaricomycetes</taxon>
        <taxon>Russulales</taxon>
        <taxon>Russulaceae</taxon>
        <taxon>Russula</taxon>
    </lineage>
</organism>
<keyword evidence="2" id="KW-1185">Reference proteome</keyword>
<evidence type="ECO:0000313" key="2">
    <source>
        <dbReference type="Proteomes" id="UP001207468"/>
    </source>
</evidence>
<protein>
    <submittedName>
        <fullName evidence="1">Uncharacterized protein</fullName>
    </submittedName>
</protein>
<proteinExistence type="predicted"/>
<dbReference type="Proteomes" id="UP001207468">
    <property type="component" value="Unassembled WGS sequence"/>
</dbReference>
<accession>A0ACC0U837</accession>
<evidence type="ECO:0000313" key="1">
    <source>
        <dbReference type="EMBL" id="KAI9507267.1"/>
    </source>
</evidence>
<name>A0ACC0U837_9AGAM</name>
<reference evidence="1" key="1">
    <citation type="submission" date="2021-03" db="EMBL/GenBank/DDBJ databases">
        <title>Evolutionary priming and transition to the ectomycorrhizal habit in an iconic lineage of mushroom-forming fungi: is preadaptation a requirement?</title>
        <authorList>
            <consortium name="DOE Joint Genome Institute"/>
            <person name="Looney B.P."/>
            <person name="Miyauchi S."/>
            <person name="Morin E."/>
            <person name="Drula E."/>
            <person name="Courty P.E."/>
            <person name="Chicoki N."/>
            <person name="Fauchery L."/>
            <person name="Kohler A."/>
            <person name="Kuo A."/>
            <person name="LaButti K."/>
            <person name="Pangilinan J."/>
            <person name="Lipzen A."/>
            <person name="Riley R."/>
            <person name="Andreopoulos W."/>
            <person name="He G."/>
            <person name="Johnson J."/>
            <person name="Barry K.W."/>
            <person name="Grigoriev I.V."/>
            <person name="Nagy L."/>
            <person name="Hibbett D."/>
            <person name="Henrissat B."/>
            <person name="Matheny P.B."/>
            <person name="Labbe J."/>
            <person name="Martin A.F."/>
        </authorList>
    </citation>
    <scope>NUCLEOTIDE SEQUENCE</scope>
    <source>
        <strain evidence="1">BPL698</strain>
    </source>
</reference>
<gene>
    <name evidence="1" type="ORF">F5148DRAFT_1149874</name>
</gene>
<sequence length="369" mass="40498">MVLSIPPRSSLCRPEPFSPERHLPSTQSAVFRSRAHNIPGGIKHLLSDPKRRRRVSAARFPSLTFSHRGLHRSTPLGHKNAHSATKQTQTVLARASSSPESQPTPPVSINVTFPRHLDELPRKQISNEVLASLGFTSEEVPCQYIRDRMQRISPIMYQALRSTKASVPGPTLPESLVINVDDDKTTPMPPTHMAAVYSSAPSCPTPRRVFLYPIHQSILSLYCANLPVLATSTPPSTVGDAPFEVPVVPLALPNPDSFPLLVQFLYLKDVHTLFGAFLSLTPENGIPTDLDDPARYIAFVGQYATMLSQNYTMQRLASHAVKVHGLWRNACALGISDVDLQAFLDLAWEILMQALTLSSHSAPVVVSAT</sequence>
<dbReference type="EMBL" id="JAGFNK010000133">
    <property type="protein sequence ID" value="KAI9507267.1"/>
    <property type="molecule type" value="Genomic_DNA"/>
</dbReference>
<comment type="caution">
    <text evidence="1">The sequence shown here is derived from an EMBL/GenBank/DDBJ whole genome shotgun (WGS) entry which is preliminary data.</text>
</comment>